<dbReference type="HAMAP" id="MF_01369_B">
    <property type="entry name" value="Ribosomal_uL23_B"/>
    <property type="match status" value="1"/>
</dbReference>
<dbReference type="GO" id="GO:0003735">
    <property type="term" value="F:structural constituent of ribosome"/>
    <property type="evidence" value="ECO:0007669"/>
    <property type="project" value="InterPro"/>
</dbReference>
<dbReference type="NCBIfam" id="NF004366">
    <property type="entry name" value="PRK05738.3-2"/>
    <property type="match status" value="1"/>
</dbReference>
<dbReference type="NCBIfam" id="NF004359">
    <property type="entry name" value="PRK05738.1-3"/>
    <property type="match status" value="1"/>
</dbReference>
<dbReference type="PANTHER" id="PTHR11620">
    <property type="entry name" value="60S RIBOSOMAL PROTEIN L23A"/>
    <property type="match status" value="1"/>
</dbReference>
<sequence>MKAYEIIKRPILTEKSLEQKEKYNKLHFEVDRRANKIEIKKAVEQIFKVNVISVRTINMKGKRKRVGRYWTKRPDWKKAIVTIKPGQRVEFFEGV</sequence>
<gene>
    <name evidence="6" type="primary">rplW</name>
    <name evidence="7" type="ORF">ENG14_02980</name>
</gene>
<dbReference type="NCBIfam" id="NF004363">
    <property type="entry name" value="PRK05738.2-4"/>
    <property type="match status" value="1"/>
</dbReference>
<dbReference type="GO" id="GO:0005840">
    <property type="term" value="C:ribosome"/>
    <property type="evidence" value="ECO:0007669"/>
    <property type="project" value="UniProtKB-KW"/>
</dbReference>
<evidence type="ECO:0000256" key="4">
    <source>
        <dbReference type="ARBA" id="ARBA00022980"/>
    </source>
</evidence>
<dbReference type="EMBL" id="DQZW01000138">
    <property type="protein sequence ID" value="HDL89848.1"/>
    <property type="molecule type" value="Genomic_DNA"/>
</dbReference>
<evidence type="ECO:0000256" key="5">
    <source>
        <dbReference type="ARBA" id="ARBA00023274"/>
    </source>
</evidence>
<organism evidence="7">
    <name type="scientific">Thermodesulforhabdus norvegica</name>
    <dbReference type="NCBI Taxonomy" id="39841"/>
    <lineage>
        <taxon>Bacteria</taxon>
        <taxon>Pseudomonadati</taxon>
        <taxon>Thermodesulfobacteriota</taxon>
        <taxon>Syntrophobacteria</taxon>
        <taxon>Syntrophobacterales</taxon>
        <taxon>Thermodesulforhabdaceae</taxon>
        <taxon>Thermodesulforhabdus</taxon>
    </lineage>
</organism>
<dbReference type="InterPro" id="IPR012678">
    <property type="entry name" value="Ribosomal_uL23/eL15/eS24_sf"/>
</dbReference>
<comment type="subunit">
    <text evidence="6">Part of the 50S ribosomal subunit. Contacts protein L29, and trigger factor when it is bound to the ribosome.</text>
</comment>
<evidence type="ECO:0000256" key="3">
    <source>
        <dbReference type="ARBA" id="ARBA00022884"/>
    </source>
</evidence>
<name>A0A7C1AY06_9BACT</name>
<reference evidence="7" key="1">
    <citation type="journal article" date="2020" name="mSystems">
        <title>Genome- and Community-Level Interaction Insights into Carbon Utilization and Element Cycling Functions of Hydrothermarchaeota in Hydrothermal Sediment.</title>
        <authorList>
            <person name="Zhou Z."/>
            <person name="Liu Y."/>
            <person name="Xu W."/>
            <person name="Pan J."/>
            <person name="Luo Z.H."/>
            <person name="Li M."/>
        </authorList>
    </citation>
    <scope>NUCLEOTIDE SEQUENCE [LARGE SCALE GENOMIC DNA]</scope>
    <source>
        <strain evidence="7">HyVt-19</strain>
    </source>
</reference>
<dbReference type="Pfam" id="PF00276">
    <property type="entry name" value="Ribosomal_L23"/>
    <property type="match status" value="1"/>
</dbReference>
<protein>
    <recommendedName>
        <fullName evidence="6">Large ribosomal subunit protein uL23</fullName>
    </recommendedName>
</protein>
<evidence type="ECO:0000256" key="1">
    <source>
        <dbReference type="ARBA" id="ARBA00006700"/>
    </source>
</evidence>
<comment type="similarity">
    <text evidence="1 6">Belongs to the universal ribosomal protein uL23 family.</text>
</comment>
<dbReference type="FunFam" id="3.30.70.330:FF:000001">
    <property type="entry name" value="50S ribosomal protein L23"/>
    <property type="match status" value="1"/>
</dbReference>
<keyword evidence="5 6" id="KW-0687">Ribonucleoprotein</keyword>
<keyword evidence="3 6" id="KW-0694">RNA-binding</keyword>
<comment type="caution">
    <text evidence="7">The sequence shown here is derived from an EMBL/GenBank/DDBJ whole genome shotgun (WGS) entry which is preliminary data.</text>
</comment>
<evidence type="ECO:0000256" key="6">
    <source>
        <dbReference type="HAMAP-Rule" id="MF_01369"/>
    </source>
</evidence>
<keyword evidence="2 6" id="KW-0699">rRNA-binding</keyword>
<keyword evidence="4 6" id="KW-0689">Ribosomal protein</keyword>
<dbReference type="InterPro" id="IPR012677">
    <property type="entry name" value="Nucleotide-bd_a/b_plait_sf"/>
</dbReference>
<dbReference type="Proteomes" id="UP000886355">
    <property type="component" value="Unassembled WGS sequence"/>
</dbReference>
<dbReference type="GO" id="GO:1990904">
    <property type="term" value="C:ribonucleoprotein complex"/>
    <property type="evidence" value="ECO:0007669"/>
    <property type="project" value="UniProtKB-KW"/>
</dbReference>
<evidence type="ECO:0000313" key="7">
    <source>
        <dbReference type="EMBL" id="HDL89848.1"/>
    </source>
</evidence>
<dbReference type="Gene3D" id="3.30.70.330">
    <property type="match status" value="1"/>
</dbReference>
<accession>A0A7C1AY06</accession>
<dbReference type="SUPFAM" id="SSF54189">
    <property type="entry name" value="Ribosomal proteins S24e, L23 and L15e"/>
    <property type="match status" value="1"/>
</dbReference>
<dbReference type="GO" id="GO:0019843">
    <property type="term" value="F:rRNA binding"/>
    <property type="evidence" value="ECO:0007669"/>
    <property type="project" value="UniProtKB-UniRule"/>
</dbReference>
<proteinExistence type="inferred from homology"/>
<dbReference type="GO" id="GO:0006412">
    <property type="term" value="P:translation"/>
    <property type="evidence" value="ECO:0007669"/>
    <property type="project" value="UniProtKB-UniRule"/>
</dbReference>
<dbReference type="InterPro" id="IPR013025">
    <property type="entry name" value="Ribosomal_uL23-like"/>
</dbReference>
<evidence type="ECO:0000256" key="2">
    <source>
        <dbReference type="ARBA" id="ARBA00022730"/>
    </source>
</evidence>
<dbReference type="AlphaFoldDB" id="A0A7C1AY06"/>
<comment type="function">
    <text evidence="6">One of the early assembly proteins it binds 23S rRNA. One of the proteins that surrounds the polypeptide exit tunnel on the outside of the ribosome. Forms the main docking site for trigger factor binding to the ribosome.</text>
</comment>